<dbReference type="NCBIfam" id="TIGR02937">
    <property type="entry name" value="sigma70-ECF"/>
    <property type="match status" value="1"/>
</dbReference>
<feature type="domain" description="Nuclear transport factor 2" evidence="6">
    <location>
        <begin position="201"/>
        <end position="249"/>
    </location>
</feature>
<name>A0ABW5RF91_9BACL</name>
<dbReference type="Pfam" id="PF08281">
    <property type="entry name" value="Sigma70_r4_2"/>
    <property type="match status" value="1"/>
</dbReference>
<dbReference type="InterPro" id="IPR013324">
    <property type="entry name" value="RNA_pol_sigma_r3/r4-like"/>
</dbReference>
<dbReference type="NCBIfam" id="TIGR02960">
    <property type="entry name" value="SigX5"/>
    <property type="match status" value="1"/>
</dbReference>
<comment type="subunit">
    <text evidence="2">Interacts transiently with the RNA polymerase catalytic core formed by RpoA, RpoB, RpoC and RpoZ (2 alpha, 1 beta, 1 beta' and 1 omega subunit) to form the RNA polymerase holoenzyme that can initiate transcription.</text>
</comment>
<keyword evidence="10" id="KW-1185">Reference proteome</keyword>
<dbReference type="InterPro" id="IPR014284">
    <property type="entry name" value="RNA_pol_sigma-70_dom"/>
</dbReference>
<evidence type="ECO:0000256" key="1">
    <source>
        <dbReference type="ARBA" id="ARBA00010641"/>
    </source>
</evidence>
<dbReference type="Gene3D" id="1.10.1740.10">
    <property type="match status" value="1"/>
</dbReference>
<evidence type="ECO:0000313" key="10">
    <source>
        <dbReference type="Proteomes" id="UP001597497"/>
    </source>
</evidence>
<dbReference type="Gene3D" id="3.10.450.50">
    <property type="match status" value="1"/>
</dbReference>
<dbReference type="SUPFAM" id="SSF54427">
    <property type="entry name" value="NTF2-like"/>
    <property type="match status" value="1"/>
</dbReference>
<keyword evidence="4" id="KW-0731">Sigma factor</keyword>
<comment type="caution">
    <text evidence="9">The sequence shown here is derived from an EMBL/GenBank/DDBJ whole genome shotgun (WGS) entry which is preliminary data.</text>
</comment>
<dbReference type="CDD" id="cd06171">
    <property type="entry name" value="Sigma70_r4"/>
    <property type="match status" value="1"/>
</dbReference>
<dbReference type="PANTHER" id="PTHR43133">
    <property type="entry name" value="RNA POLYMERASE ECF-TYPE SIGMA FACTO"/>
    <property type="match status" value="1"/>
</dbReference>
<gene>
    <name evidence="9" type="ORF">ACFSUC_14135</name>
</gene>
<evidence type="ECO:0000256" key="5">
    <source>
        <dbReference type="ARBA" id="ARBA00023163"/>
    </source>
</evidence>
<evidence type="ECO:0000256" key="4">
    <source>
        <dbReference type="ARBA" id="ARBA00023082"/>
    </source>
</evidence>
<dbReference type="InterPro" id="IPR014305">
    <property type="entry name" value="RNA_pol_sigma-G_actinobac"/>
</dbReference>
<comment type="similarity">
    <text evidence="1">Belongs to the sigma-70 factor family. ECF subfamily.</text>
</comment>
<sequence length="322" mass="37282">MNETGLEDALELQLFDKLKPELTSFCYRMLGSMDDADDAVQETYIRVWQRGDSFRQESSYKTWVYRIASNLCLDKLRQAKRRTRPVDYSHPAASIIVPTETLPDSSWIWPAPAFSEDPEEILIRKETLQLCFITLLQVLPPLQRAVLLLKDVFEWSSKQIAETLGKSPSAVNSALQRARETMNRAKLRSEEYSLMDVQPDQELLSRYVEVFEQFDIQALVALFHEDGCMSMPPFPMWIQGKEDLFTFFSLTRWHCDGSRFVPTSVNGGYPAFAQYVPSSDKTCLVPWGIHVIVMKEKKIYHIQNFINTKLFSRFGLPEQLDR</sequence>
<evidence type="ECO:0000259" key="7">
    <source>
        <dbReference type="Pfam" id="PF04542"/>
    </source>
</evidence>
<dbReference type="RefSeq" id="WP_379930268.1">
    <property type="nucleotide sequence ID" value="NZ_JBHUMM010000043.1"/>
</dbReference>
<dbReference type="Pfam" id="PF04542">
    <property type="entry name" value="Sigma70_r2"/>
    <property type="match status" value="1"/>
</dbReference>
<dbReference type="InterPro" id="IPR013249">
    <property type="entry name" value="RNA_pol_sigma70_r4_t2"/>
</dbReference>
<dbReference type="InterPro" id="IPR007627">
    <property type="entry name" value="RNA_pol_sigma70_r2"/>
</dbReference>
<evidence type="ECO:0000256" key="3">
    <source>
        <dbReference type="ARBA" id="ARBA00023015"/>
    </source>
</evidence>
<dbReference type="InterPro" id="IPR032710">
    <property type="entry name" value="NTF2-like_dom_sf"/>
</dbReference>
<protein>
    <submittedName>
        <fullName evidence="9">Sigma-70 family RNA polymerase sigma factor</fullName>
    </submittedName>
</protein>
<reference evidence="10" key="1">
    <citation type="journal article" date="2019" name="Int. J. Syst. Evol. Microbiol.">
        <title>The Global Catalogue of Microorganisms (GCM) 10K type strain sequencing project: providing services to taxonomists for standard genome sequencing and annotation.</title>
        <authorList>
            <consortium name="The Broad Institute Genomics Platform"/>
            <consortium name="The Broad Institute Genome Sequencing Center for Infectious Disease"/>
            <person name="Wu L."/>
            <person name="Ma J."/>
        </authorList>
    </citation>
    <scope>NUCLEOTIDE SEQUENCE [LARGE SCALE GENOMIC DNA]</scope>
    <source>
        <strain evidence="10">KCTC 33676</strain>
    </source>
</reference>
<dbReference type="NCBIfam" id="NF006089">
    <property type="entry name" value="PRK08241.1"/>
    <property type="match status" value="1"/>
</dbReference>
<feature type="domain" description="RNA polymerase sigma factor 70 region 4 type 2" evidence="8">
    <location>
        <begin position="130"/>
        <end position="182"/>
    </location>
</feature>
<dbReference type="InterPro" id="IPR002075">
    <property type="entry name" value="NTF2_dom"/>
</dbReference>
<evidence type="ECO:0000259" key="6">
    <source>
        <dbReference type="Pfam" id="PF02136"/>
    </source>
</evidence>
<dbReference type="EMBL" id="JBHUMM010000043">
    <property type="protein sequence ID" value="MFD2672702.1"/>
    <property type="molecule type" value="Genomic_DNA"/>
</dbReference>
<organism evidence="9 10">
    <name type="scientific">Marinicrinis sediminis</name>
    <dbReference type="NCBI Taxonomy" id="1652465"/>
    <lineage>
        <taxon>Bacteria</taxon>
        <taxon>Bacillati</taxon>
        <taxon>Bacillota</taxon>
        <taxon>Bacilli</taxon>
        <taxon>Bacillales</taxon>
        <taxon>Paenibacillaceae</taxon>
    </lineage>
</organism>
<evidence type="ECO:0000313" key="9">
    <source>
        <dbReference type="EMBL" id="MFD2672702.1"/>
    </source>
</evidence>
<dbReference type="PANTHER" id="PTHR43133:SF65">
    <property type="entry name" value="ECF RNA POLYMERASE SIGMA FACTOR SIGG"/>
    <property type="match status" value="1"/>
</dbReference>
<accession>A0ABW5RF91</accession>
<feature type="domain" description="RNA polymerase sigma-70 region 2" evidence="7">
    <location>
        <begin position="14"/>
        <end position="82"/>
    </location>
</feature>
<dbReference type="Pfam" id="PF02136">
    <property type="entry name" value="NTF2"/>
    <property type="match status" value="1"/>
</dbReference>
<keyword evidence="5" id="KW-0804">Transcription</keyword>
<proteinExistence type="inferred from homology"/>
<dbReference type="SUPFAM" id="SSF88946">
    <property type="entry name" value="Sigma2 domain of RNA polymerase sigma factors"/>
    <property type="match status" value="1"/>
</dbReference>
<keyword evidence="3" id="KW-0805">Transcription regulation</keyword>
<evidence type="ECO:0000259" key="8">
    <source>
        <dbReference type="Pfam" id="PF08281"/>
    </source>
</evidence>
<dbReference type="SUPFAM" id="SSF88659">
    <property type="entry name" value="Sigma3 and sigma4 domains of RNA polymerase sigma factors"/>
    <property type="match status" value="1"/>
</dbReference>
<dbReference type="InterPro" id="IPR039425">
    <property type="entry name" value="RNA_pol_sigma-70-like"/>
</dbReference>
<dbReference type="InterPro" id="IPR013325">
    <property type="entry name" value="RNA_pol_sigma_r2"/>
</dbReference>
<dbReference type="Proteomes" id="UP001597497">
    <property type="component" value="Unassembled WGS sequence"/>
</dbReference>
<dbReference type="InterPro" id="IPR036388">
    <property type="entry name" value="WH-like_DNA-bd_sf"/>
</dbReference>
<dbReference type="Gene3D" id="1.10.10.10">
    <property type="entry name" value="Winged helix-like DNA-binding domain superfamily/Winged helix DNA-binding domain"/>
    <property type="match status" value="1"/>
</dbReference>
<evidence type="ECO:0000256" key="2">
    <source>
        <dbReference type="ARBA" id="ARBA00011344"/>
    </source>
</evidence>